<dbReference type="PANTHER" id="PTHR30250">
    <property type="entry name" value="PST FAMILY PREDICTED COLANIC ACID TRANSPORTER"/>
    <property type="match status" value="1"/>
</dbReference>
<comment type="subcellular location">
    <subcellularLocation>
        <location evidence="1">Cell membrane</location>
        <topology evidence="1">Multi-pass membrane protein</topology>
    </subcellularLocation>
</comment>
<evidence type="ECO:0000256" key="5">
    <source>
        <dbReference type="ARBA" id="ARBA00023136"/>
    </source>
</evidence>
<dbReference type="Pfam" id="PF01943">
    <property type="entry name" value="Polysacc_synt"/>
    <property type="match status" value="1"/>
</dbReference>
<evidence type="ECO:0000256" key="4">
    <source>
        <dbReference type="ARBA" id="ARBA00022989"/>
    </source>
</evidence>
<feature type="transmembrane region" description="Helical" evidence="6">
    <location>
        <begin position="44"/>
        <end position="62"/>
    </location>
</feature>
<reference evidence="8" key="1">
    <citation type="journal article" date="2018" name="Genome Announc.">
        <title>Complete genome sequence of a Dickeya fangzhongdai type strain causing bleeding canker of pear tree trunks.</title>
        <authorList>
            <person name="Zhao Y."/>
            <person name="Tian Y."/>
            <person name="Li X."/>
            <person name="Hu B."/>
        </authorList>
    </citation>
    <scope>NUCLEOTIDE SEQUENCE [LARGE SCALE GENOMIC DNA]</scope>
    <source>
        <strain evidence="8">DSM 101947</strain>
    </source>
</reference>
<feature type="transmembrane region" description="Helical" evidence="6">
    <location>
        <begin position="146"/>
        <end position="165"/>
    </location>
</feature>
<feature type="transmembrane region" description="Helical" evidence="6">
    <location>
        <begin position="12"/>
        <end position="32"/>
    </location>
</feature>
<accession>A0A2K8QJU3</accession>
<dbReference type="KEGG" id="dfn:CVE23_07195"/>
<keyword evidence="2" id="KW-1003">Cell membrane</keyword>
<evidence type="ECO:0000256" key="3">
    <source>
        <dbReference type="ARBA" id="ARBA00022692"/>
    </source>
</evidence>
<sequence>MSDKKTIKREVIYLYIIQISNMLLPLATFPYLTRVLGAEFFGKLSYAQSISFIALFIVDFGFNFSAARKVSAHAGDMAAINALYSNVQCAKTLLFLIVMAAGTVVDLLTAQSEIDGILFFIGLASSLSSLLSAAWLFQGLGKNSHLAILNLVFRALALGLIFLLVSSPADIYLASVIQLFPPVLVGLVIQCQLKRRESVSWQLSGVNRHTVADEIRESFHNFSASLFTLGFTYLNPVVIKFMFGDATLGHYAVADRLASVLRQLYNPIVQGNFSHICSLYNRLEYPAIRARLMKVMMMFSLLTASAFLGNLLVGTPIIHWVFGKEYDIGHLLTIMIVTQFVISLSIILVNLIIIPAGLSIYLKRVYFIGLLCHFSYLFFFAQWWGVYGVAIAVGATEFIITVVFFFMVMKKNILGNRMLGMPQ</sequence>
<keyword evidence="8" id="KW-1185">Reference proteome</keyword>
<keyword evidence="3 6" id="KW-0812">Transmembrane</keyword>
<feature type="transmembrane region" description="Helical" evidence="6">
    <location>
        <begin position="328"/>
        <end position="353"/>
    </location>
</feature>
<feature type="transmembrane region" description="Helical" evidence="6">
    <location>
        <begin position="117"/>
        <end position="137"/>
    </location>
</feature>
<evidence type="ECO:0000256" key="2">
    <source>
        <dbReference type="ARBA" id="ARBA00022475"/>
    </source>
</evidence>
<evidence type="ECO:0000256" key="1">
    <source>
        <dbReference type="ARBA" id="ARBA00004651"/>
    </source>
</evidence>
<feature type="transmembrane region" description="Helical" evidence="6">
    <location>
        <begin position="83"/>
        <end position="105"/>
    </location>
</feature>
<organism evidence="7 8">
    <name type="scientific">Dickeya fangzhongdai</name>
    <dbReference type="NCBI Taxonomy" id="1778540"/>
    <lineage>
        <taxon>Bacteria</taxon>
        <taxon>Pseudomonadati</taxon>
        <taxon>Pseudomonadota</taxon>
        <taxon>Gammaproteobacteria</taxon>
        <taxon>Enterobacterales</taxon>
        <taxon>Pectobacteriaceae</taxon>
        <taxon>Dickeya</taxon>
    </lineage>
</organism>
<name>A0A2K8QJU3_9GAMM</name>
<dbReference type="EMBL" id="CP025003">
    <property type="protein sequence ID" value="ATZ93783.1"/>
    <property type="molecule type" value="Genomic_DNA"/>
</dbReference>
<dbReference type="GO" id="GO:0005886">
    <property type="term" value="C:plasma membrane"/>
    <property type="evidence" value="ECO:0007669"/>
    <property type="project" value="UniProtKB-SubCell"/>
</dbReference>
<feature type="transmembrane region" description="Helical" evidence="6">
    <location>
        <begin position="365"/>
        <end position="384"/>
    </location>
</feature>
<protein>
    <submittedName>
        <fullName evidence="7">Flippase</fullName>
    </submittedName>
</protein>
<evidence type="ECO:0000313" key="7">
    <source>
        <dbReference type="EMBL" id="ATZ93783.1"/>
    </source>
</evidence>
<proteinExistence type="predicted"/>
<dbReference type="GeneID" id="66564125"/>
<dbReference type="InterPro" id="IPR050833">
    <property type="entry name" value="Poly_Biosynth_Transport"/>
</dbReference>
<dbReference type="AlphaFoldDB" id="A0A2K8QJU3"/>
<evidence type="ECO:0000256" key="6">
    <source>
        <dbReference type="SAM" id="Phobius"/>
    </source>
</evidence>
<keyword evidence="5 6" id="KW-0472">Membrane</keyword>
<dbReference type="Proteomes" id="UP000231901">
    <property type="component" value="Chromosome"/>
</dbReference>
<dbReference type="PANTHER" id="PTHR30250:SF11">
    <property type="entry name" value="O-ANTIGEN TRANSPORTER-RELATED"/>
    <property type="match status" value="1"/>
</dbReference>
<dbReference type="InterPro" id="IPR002797">
    <property type="entry name" value="Polysacc_synth"/>
</dbReference>
<feature type="transmembrane region" description="Helical" evidence="6">
    <location>
        <begin position="390"/>
        <end position="409"/>
    </location>
</feature>
<dbReference type="RefSeq" id="WP_100849178.1">
    <property type="nucleotide sequence ID" value="NZ_BMJF01000010.1"/>
</dbReference>
<feature type="transmembrane region" description="Helical" evidence="6">
    <location>
        <begin position="171"/>
        <end position="189"/>
    </location>
</feature>
<keyword evidence="4 6" id="KW-1133">Transmembrane helix</keyword>
<evidence type="ECO:0000313" key="8">
    <source>
        <dbReference type="Proteomes" id="UP000231901"/>
    </source>
</evidence>
<gene>
    <name evidence="7" type="ORF">CVE23_07195</name>
</gene>
<feature type="transmembrane region" description="Helical" evidence="6">
    <location>
        <begin position="299"/>
        <end position="322"/>
    </location>
</feature>